<dbReference type="InterPro" id="IPR021796">
    <property type="entry name" value="Tll0287-like_dom"/>
</dbReference>
<dbReference type="AlphaFoldDB" id="A0A850RD72"/>
<proteinExistence type="predicted"/>
<reference evidence="3 4" key="1">
    <citation type="submission" date="2020-06" db="EMBL/GenBank/DDBJ databases">
        <title>Whole-genome sequence of Allochromatium humboldtianum DSM 21881, type strain.</title>
        <authorList>
            <person name="Kyndt J.A."/>
            <person name="Meyer T.E."/>
        </authorList>
    </citation>
    <scope>NUCLEOTIDE SEQUENCE [LARGE SCALE GENOMIC DNA]</scope>
    <source>
        <strain evidence="3 4">DSM 21881</strain>
    </source>
</reference>
<name>A0A850RD72_9GAMM</name>
<evidence type="ECO:0000313" key="4">
    <source>
        <dbReference type="Proteomes" id="UP000592294"/>
    </source>
</evidence>
<protein>
    <submittedName>
        <fullName evidence="3">DUF3365 domain-containing protein</fullName>
    </submittedName>
</protein>
<sequence>MHPIARPILTAAGLYLLTGLTPALASADDPMTEEAKGLIKEFAGQLQSELKSAMETGGPVEAISVCKDRAPAIAAELSESSGWEVGRTSLKTRNTTLNTPDAWETRVLESFETRLADGQPVDTLTQAEVVEDDGGRSFRFMKAIPTQELCLACHGETIGEPVLKALDEHYPNDRARGFKVGDIRGAFTLSKPLTD</sequence>
<dbReference type="Pfam" id="PF11845">
    <property type="entry name" value="Tll0287-like"/>
    <property type="match status" value="1"/>
</dbReference>
<dbReference type="Proteomes" id="UP000592294">
    <property type="component" value="Unassembled WGS sequence"/>
</dbReference>
<keyword evidence="4" id="KW-1185">Reference proteome</keyword>
<feature type="chain" id="PRO_5032611002" evidence="1">
    <location>
        <begin position="28"/>
        <end position="195"/>
    </location>
</feature>
<feature type="signal peptide" evidence="1">
    <location>
        <begin position="1"/>
        <end position="27"/>
    </location>
</feature>
<accession>A0A850RD72</accession>
<evidence type="ECO:0000313" key="3">
    <source>
        <dbReference type="EMBL" id="NVZ09247.1"/>
    </source>
</evidence>
<evidence type="ECO:0000259" key="2">
    <source>
        <dbReference type="Pfam" id="PF11845"/>
    </source>
</evidence>
<evidence type="ECO:0000256" key="1">
    <source>
        <dbReference type="SAM" id="SignalP"/>
    </source>
</evidence>
<gene>
    <name evidence="3" type="ORF">HW932_08220</name>
</gene>
<comment type="caution">
    <text evidence="3">The sequence shown here is derived from an EMBL/GenBank/DDBJ whole genome shotgun (WGS) entry which is preliminary data.</text>
</comment>
<organism evidence="3 4">
    <name type="scientific">Allochromatium humboldtianum</name>
    <dbReference type="NCBI Taxonomy" id="504901"/>
    <lineage>
        <taxon>Bacteria</taxon>
        <taxon>Pseudomonadati</taxon>
        <taxon>Pseudomonadota</taxon>
        <taxon>Gammaproteobacteria</taxon>
        <taxon>Chromatiales</taxon>
        <taxon>Chromatiaceae</taxon>
        <taxon>Allochromatium</taxon>
    </lineage>
</organism>
<dbReference type="EMBL" id="JABZEO010000004">
    <property type="protein sequence ID" value="NVZ09247.1"/>
    <property type="molecule type" value="Genomic_DNA"/>
</dbReference>
<dbReference type="RefSeq" id="WP_176976003.1">
    <property type="nucleotide sequence ID" value="NZ_JABZEO010000004.1"/>
</dbReference>
<feature type="domain" description="Tll0287-like" evidence="2">
    <location>
        <begin position="28"/>
        <end position="192"/>
    </location>
</feature>
<keyword evidence="1" id="KW-0732">Signal</keyword>